<dbReference type="Pfam" id="PF12796">
    <property type="entry name" value="Ank_2"/>
    <property type="match status" value="1"/>
</dbReference>
<gene>
    <name evidence="4" type="ORF">TVAG_210520</name>
</gene>
<dbReference type="InterPro" id="IPR036770">
    <property type="entry name" value="Ankyrin_rpt-contain_sf"/>
</dbReference>
<dbReference type="EMBL" id="DS114049">
    <property type="protein sequence ID" value="EAX91227.1"/>
    <property type="molecule type" value="Genomic_DNA"/>
</dbReference>
<dbReference type="InterPro" id="IPR002110">
    <property type="entry name" value="Ankyrin_rpt"/>
</dbReference>
<evidence type="ECO:0000256" key="3">
    <source>
        <dbReference type="PROSITE-ProRule" id="PRU00023"/>
    </source>
</evidence>
<dbReference type="AlphaFoldDB" id="A2FV30"/>
<dbReference type="InParanoid" id="A2FV30"/>
<dbReference type="Gene3D" id="1.25.40.20">
    <property type="entry name" value="Ankyrin repeat-containing domain"/>
    <property type="match status" value="1"/>
</dbReference>
<dbReference type="VEuPathDB" id="TrichDB:TVAG_210520"/>
<keyword evidence="2 3" id="KW-0040">ANK repeat</keyword>
<dbReference type="PANTHER" id="PTHR24198">
    <property type="entry name" value="ANKYRIN REPEAT AND PROTEIN KINASE DOMAIN-CONTAINING PROTEIN"/>
    <property type="match status" value="1"/>
</dbReference>
<dbReference type="STRING" id="5722.A2FV30"/>
<evidence type="ECO:0000256" key="1">
    <source>
        <dbReference type="ARBA" id="ARBA00022737"/>
    </source>
</evidence>
<dbReference type="VEuPathDB" id="TrichDB:TVAGG3_0314670"/>
<dbReference type="KEGG" id="tva:4748920"/>
<dbReference type="SUPFAM" id="SSF48403">
    <property type="entry name" value="Ankyrin repeat"/>
    <property type="match status" value="1"/>
</dbReference>
<reference evidence="4" key="1">
    <citation type="submission" date="2006-10" db="EMBL/GenBank/DDBJ databases">
        <authorList>
            <person name="Amadeo P."/>
            <person name="Zhao Q."/>
            <person name="Wortman J."/>
            <person name="Fraser-Liggett C."/>
            <person name="Carlton J."/>
        </authorList>
    </citation>
    <scope>NUCLEOTIDE SEQUENCE</scope>
    <source>
        <strain evidence="4">G3</strain>
    </source>
</reference>
<sequence>MSNFIANCNVDPHASVQEQKEIAKEEKSPVQLALTEDKDIEYQIKTLKPFELEKAGKIINRIYEKKSKKLFSLVLEYCIDKMIDENGNDLALRFSIENNYEILQFMDSNGFSINKTNTRTGYTILNNFIKNRNFTAIEILMKKDLLNNSIKSDKDFLFKLIECEYSDFYDKLFSMKEVNFNSPNENGLYIVHKIVLMKNINLLKRILSNKRININCQDREGQTPLHYAAKNGYEDIVNLLCSSGRVADDIRDYYDKIPLDYANSMSIVKLLQNNKTKIKSLLNKTEKVVEFLSNPNISFNFVKYMNEQKIITKEVVSAIIEQQNELIGQYMYQIDVPLPFKAKNSDILDFIKSDNLVGCMLASKVQDINKEYQSSYDTFDICPLMLAIKEDSYNCERFLVFHDNIQPNFNCLYSAAIAEDKLCMHHSYKILLIFSSKIRK</sequence>
<name>A2FV30_TRIV3</name>
<keyword evidence="1" id="KW-0677">Repeat</keyword>
<feature type="repeat" description="ANK" evidence="3">
    <location>
        <begin position="220"/>
        <end position="244"/>
    </location>
</feature>
<dbReference type="PROSITE" id="PS50297">
    <property type="entry name" value="ANK_REP_REGION"/>
    <property type="match status" value="1"/>
</dbReference>
<evidence type="ECO:0000313" key="4">
    <source>
        <dbReference type="EMBL" id="EAX91227.1"/>
    </source>
</evidence>
<evidence type="ECO:0000256" key="2">
    <source>
        <dbReference type="ARBA" id="ARBA00023043"/>
    </source>
</evidence>
<dbReference type="OrthoDB" id="7446186at2759"/>
<evidence type="ECO:0000313" key="5">
    <source>
        <dbReference type="Proteomes" id="UP000001542"/>
    </source>
</evidence>
<protein>
    <submittedName>
        <fullName evidence="4">Uncharacterized protein</fullName>
    </submittedName>
</protein>
<dbReference type="SMR" id="A2FV30"/>
<dbReference type="Proteomes" id="UP000001542">
    <property type="component" value="Unassembled WGS sequence"/>
</dbReference>
<reference evidence="4" key="2">
    <citation type="journal article" date="2007" name="Science">
        <title>Draft genome sequence of the sexually transmitted pathogen Trichomonas vaginalis.</title>
        <authorList>
            <person name="Carlton J.M."/>
            <person name="Hirt R.P."/>
            <person name="Silva J.C."/>
            <person name="Delcher A.L."/>
            <person name="Schatz M."/>
            <person name="Zhao Q."/>
            <person name="Wortman J.R."/>
            <person name="Bidwell S.L."/>
            <person name="Alsmark U.C.M."/>
            <person name="Besteiro S."/>
            <person name="Sicheritz-Ponten T."/>
            <person name="Noel C.J."/>
            <person name="Dacks J.B."/>
            <person name="Foster P.G."/>
            <person name="Simillion C."/>
            <person name="Van de Peer Y."/>
            <person name="Miranda-Saavedra D."/>
            <person name="Barton G.J."/>
            <person name="Westrop G.D."/>
            <person name="Mueller S."/>
            <person name="Dessi D."/>
            <person name="Fiori P.L."/>
            <person name="Ren Q."/>
            <person name="Paulsen I."/>
            <person name="Zhang H."/>
            <person name="Bastida-Corcuera F.D."/>
            <person name="Simoes-Barbosa A."/>
            <person name="Brown M.T."/>
            <person name="Hayes R.D."/>
            <person name="Mukherjee M."/>
            <person name="Okumura C.Y."/>
            <person name="Schneider R."/>
            <person name="Smith A.J."/>
            <person name="Vanacova S."/>
            <person name="Villalvazo M."/>
            <person name="Haas B.J."/>
            <person name="Pertea M."/>
            <person name="Feldblyum T.V."/>
            <person name="Utterback T.R."/>
            <person name="Shu C.L."/>
            <person name="Osoegawa K."/>
            <person name="de Jong P.J."/>
            <person name="Hrdy I."/>
            <person name="Horvathova L."/>
            <person name="Zubacova Z."/>
            <person name="Dolezal P."/>
            <person name="Malik S.B."/>
            <person name="Logsdon J.M. Jr."/>
            <person name="Henze K."/>
            <person name="Gupta A."/>
            <person name="Wang C.C."/>
            <person name="Dunne R.L."/>
            <person name="Upcroft J.A."/>
            <person name="Upcroft P."/>
            <person name="White O."/>
            <person name="Salzberg S.L."/>
            <person name="Tang P."/>
            <person name="Chiu C.-H."/>
            <person name="Lee Y.-S."/>
            <person name="Embley T.M."/>
            <person name="Coombs G.H."/>
            <person name="Mottram J.C."/>
            <person name="Tachezy J."/>
            <person name="Fraser-Liggett C.M."/>
            <person name="Johnson P.J."/>
        </authorList>
    </citation>
    <scope>NUCLEOTIDE SEQUENCE [LARGE SCALE GENOMIC DNA]</scope>
    <source>
        <strain evidence="4">G3</strain>
    </source>
</reference>
<dbReference type="RefSeq" id="XP_001304157.1">
    <property type="nucleotide sequence ID" value="XM_001304156.1"/>
</dbReference>
<dbReference type="PROSITE" id="PS50088">
    <property type="entry name" value="ANK_REPEAT"/>
    <property type="match status" value="1"/>
</dbReference>
<proteinExistence type="predicted"/>
<dbReference type="SMART" id="SM00248">
    <property type="entry name" value="ANK"/>
    <property type="match status" value="4"/>
</dbReference>
<dbReference type="PANTHER" id="PTHR24198:SF165">
    <property type="entry name" value="ANKYRIN REPEAT-CONTAINING PROTEIN-RELATED"/>
    <property type="match status" value="1"/>
</dbReference>
<accession>A2FV30</accession>
<organism evidence="4 5">
    <name type="scientific">Trichomonas vaginalis (strain ATCC PRA-98 / G3)</name>
    <dbReference type="NCBI Taxonomy" id="412133"/>
    <lineage>
        <taxon>Eukaryota</taxon>
        <taxon>Metamonada</taxon>
        <taxon>Parabasalia</taxon>
        <taxon>Trichomonadida</taxon>
        <taxon>Trichomonadidae</taxon>
        <taxon>Trichomonas</taxon>
    </lineage>
</organism>
<keyword evidence="5" id="KW-1185">Reference proteome</keyword>